<feature type="region of interest" description="Disordered" evidence="4">
    <location>
        <begin position="60"/>
        <end position="79"/>
    </location>
</feature>
<dbReference type="InterPro" id="IPR032010">
    <property type="entry name" value="APD1-4_M"/>
</dbReference>
<dbReference type="Pfam" id="PF16040">
    <property type="entry name" value="APD1-4_N"/>
    <property type="match status" value="1"/>
</dbReference>
<dbReference type="InterPro" id="IPR032008">
    <property type="entry name" value="APD1-4_N"/>
</dbReference>
<evidence type="ECO:0000256" key="5">
    <source>
        <dbReference type="SAM" id="Phobius"/>
    </source>
</evidence>
<evidence type="ECO:0000313" key="8">
    <source>
        <dbReference type="EMBL" id="CAA2973803.1"/>
    </source>
</evidence>
<feature type="domain" description="E3 ubiquitin-protein ligase APD1-4 N-terminal" evidence="6">
    <location>
        <begin position="83"/>
        <end position="162"/>
    </location>
</feature>
<feature type="domain" description="E3 ubiquitin-protein ligase APD1-4 middle" evidence="7">
    <location>
        <begin position="183"/>
        <end position="275"/>
    </location>
</feature>
<dbReference type="GO" id="GO:0008270">
    <property type="term" value="F:zinc ion binding"/>
    <property type="evidence" value="ECO:0007669"/>
    <property type="project" value="UniProtKB-KW"/>
</dbReference>
<keyword evidence="5" id="KW-0812">Transmembrane</keyword>
<feature type="region of interest" description="Disordered" evidence="4">
    <location>
        <begin position="1"/>
        <end position="51"/>
    </location>
</feature>
<evidence type="ECO:0000259" key="6">
    <source>
        <dbReference type="Pfam" id="PF16040"/>
    </source>
</evidence>
<keyword evidence="1" id="KW-0479">Metal-binding</keyword>
<dbReference type="Gramene" id="OE9A029086T1">
    <property type="protein sequence ID" value="OE9A029086C1"/>
    <property type="gene ID" value="OE9A029086"/>
</dbReference>
<organism evidence="8 9">
    <name type="scientific">Olea europaea subsp. europaea</name>
    <dbReference type="NCBI Taxonomy" id="158383"/>
    <lineage>
        <taxon>Eukaryota</taxon>
        <taxon>Viridiplantae</taxon>
        <taxon>Streptophyta</taxon>
        <taxon>Embryophyta</taxon>
        <taxon>Tracheophyta</taxon>
        <taxon>Spermatophyta</taxon>
        <taxon>Magnoliopsida</taxon>
        <taxon>eudicotyledons</taxon>
        <taxon>Gunneridae</taxon>
        <taxon>Pentapetalae</taxon>
        <taxon>asterids</taxon>
        <taxon>lamiids</taxon>
        <taxon>Lamiales</taxon>
        <taxon>Oleaceae</taxon>
        <taxon>Oleeae</taxon>
        <taxon>Olea</taxon>
    </lineage>
</organism>
<dbReference type="AlphaFoldDB" id="A0A8S0R3D3"/>
<dbReference type="EMBL" id="CACTIH010002126">
    <property type="protein sequence ID" value="CAA2973803.1"/>
    <property type="molecule type" value="Genomic_DNA"/>
</dbReference>
<feature type="transmembrane region" description="Helical" evidence="5">
    <location>
        <begin position="259"/>
        <end position="280"/>
    </location>
</feature>
<keyword evidence="5" id="KW-1133">Transmembrane helix</keyword>
<dbReference type="GO" id="GO:0005768">
    <property type="term" value="C:endosome"/>
    <property type="evidence" value="ECO:0007669"/>
    <property type="project" value="TreeGrafter"/>
</dbReference>
<keyword evidence="9" id="KW-1185">Reference proteome</keyword>
<dbReference type="GO" id="GO:0016567">
    <property type="term" value="P:protein ubiquitination"/>
    <property type="evidence" value="ECO:0007669"/>
    <property type="project" value="TreeGrafter"/>
</dbReference>
<evidence type="ECO:0000313" key="9">
    <source>
        <dbReference type="Proteomes" id="UP000594638"/>
    </source>
</evidence>
<dbReference type="GO" id="GO:0009705">
    <property type="term" value="C:plant-type vacuole membrane"/>
    <property type="evidence" value="ECO:0007669"/>
    <property type="project" value="TreeGrafter"/>
</dbReference>
<gene>
    <name evidence="8" type="ORF">OLEA9_A029086</name>
</gene>
<evidence type="ECO:0000256" key="2">
    <source>
        <dbReference type="ARBA" id="ARBA00022771"/>
    </source>
</evidence>
<reference evidence="8 9" key="1">
    <citation type="submission" date="2019-12" db="EMBL/GenBank/DDBJ databases">
        <authorList>
            <person name="Alioto T."/>
            <person name="Alioto T."/>
            <person name="Gomez Garrido J."/>
        </authorList>
    </citation>
    <scope>NUCLEOTIDE SEQUENCE [LARGE SCALE GENOMIC DNA]</scope>
</reference>
<evidence type="ECO:0000256" key="1">
    <source>
        <dbReference type="ARBA" id="ARBA00022723"/>
    </source>
</evidence>
<dbReference type="OrthoDB" id="3045089at2759"/>
<dbReference type="PANTHER" id="PTHR46858">
    <property type="entry name" value="OS05G0521000 PROTEIN"/>
    <property type="match status" value="1"/>
</dbReference>
<accession>A0A8S0R3D3</accession>
<dbReference type="PANTHER" id="PTHR46858:SF5">
    <property type="entry name" value="E3 UBIQUITIN-PROTEIN LIGASE APD1-RELATED"/>
    <property type="match status" value="1"/>
</dbReference>
<name>A0A8S0R3D3_OLEEU</name>
<protein>
    <submittedName>
        <fullName evidence="8">Uncharacterized protein</fullName>
    </submittedName>
</protein>
<feature type="compositionally biased region" description="Basic and acidic residues" evidence="4">
    <location>
        <begin position="65"/>
        <end position="76"/>
    </location>
</feature>
<dbReference type="Pfam" id="PF16041">
    <property type="entry name" value="APD1-4_M"/>
    <property type="match status" value="1"/>
</dbReference>
<keyword evidence="5" id="KW-0472">Membrane</keyword>
<keyword evidence="2" id="KW-0863">Zinc-finger</keyword>
<proteinExistence type="predicted"/>
<keyword evidence="3" id="KW-0862">Zinc</keyword>
<feature type="compositionally biased region" description="Polar residues" evidence="4">
    <location>
        <begin position="11"/>
        <end position="29"/>
    </location>
</feature>
<evidence type="ECO:0000259" key="7">
    <source>
        <dbReference type="Pfam" id="PF16041"/>
    </source>
</evidence>
<sequence length="340" mass="38477">MEKLDQLDKIPSSSESRNEEYSGNASASDTLVYEENEESPPEPFSKRNWKYSGGFPREQGFPRADYMRTENGRPVEELDSGDGPMLYGFFRSPLLDVVTTWCSGNLSINLDFGLRKQSNEHRFTLDWIHFLNAGSQINISYNVNPPRSSFLVLVIAQGNEGLAQWIEDPSYPNTTLSWNIIHAVGNLNFEAVEVHLNFRIKDFLYNTTGSYYKCTPAHIQCVFSLHFPSENSALLTFPGRKSGMASVGWHIRLSYGPRWIIYIGGLGGMTVLVLLMNCYLNHLQRSRQDQGRDQFGAMQSERNPFFLQKDSDLSSWGSSHDSVSQDDKFCEEGWVGGFSG</sequence>
<dbReference type="GO" id="GO:0061630">
    <property type="term" value="F:ubiquitin protein ligase activity"/>
    <property type="evidence" value="ECO:0007669"/>
    <property type="project" value="TreeGrafter"/>
</dbReference>
<dbReference type="Proteomes" id="UP000594638">
    <property type="component" value="Unassembled WGS sequence"/>
</dbReference>
<evidence type="ECO:0000256" key="3">
    <source>
        <dbReference type="ARBA" id="ARBA00022833"/>
    </source>
</evidence>
<comment type="caution">
    <text evidence="8">The sequence shown here is derived from an EMBL/GenBank/DDBJ whole genome shotgun (WGS) entry which is preliminary data.</text>
</comment>
<evidence type="ECO:0000256" key="4">
    <source>
        <dbReference type="SAM" id="MobiDB-lite"/>
    </source>
</evidence>